<dbReference type="Gene3D" id="1.25.40.10">
    <property type="entry name" value="Tetratricopeptide repeat domain"/>
    <property type="match status" value="2"/>
</dbReference>
<accession>A0ABS9HVQ8</accession>
<dbReference type="InterPro" id="IPR030966">
    <property type="entry name" value="Mod_pep_cyc"/>
</dbReference>
<sequence>MAGSIAESSLTVAAMDDVVTLEQEPQAATAAPQLRTILLTDICDSTTLVEQLGDSGTAQFFREHDRLVLRLQQQWRGRLIDRSDGLLLLFERPIDGLGFALDYGRGLDEIGKLRHLKVRTRAGLHVGEVLTWRNSDEAVRLGAKPVEVEGLAKPIAARLMSIARPGQVLMSAVAEPLAHRAARELGERGQHMIWKSHGVWQFKGVVERQQIFEVGEPGVAPLRAPPNSPKAWRDIPLWRRPAMLAAEAALVAAVTVGGWFATRPPPAIAFNERDWVVVGDLRNLTGDTRLDDSLEQAFRISLEQSRFVNVLSDLKVRDSLARMRLDPETLVDRGLAAQIAQRDGARAVIVPTVSEVGGRLRFSVEVIDPYTQTTVYAHVADGKGEESVLASIDQVTGALRADLGEAVVQIDKDSRPLPEVTTGNLDALRAYALAQEAYANHRFTESLQLYRRATQLDPEFALAWIGQVRSHYAVENAPAAVEPMRKAQTLRKHLPSREAMYLDAWAAKFDDPATTASKWVELARLYPDFMPAQGNAATWLYKDNQFKAALEHALAAAVPQNPLAGQEFDSVGRAQLGLERYAEAEAAFRRSNEMTGSSMRRLVSTAAARGDLEAAARYAKSLDPANAYSYIEQTSLAVDRSDWTAAREASRQALATLDNPDGLAGRYLRLPVAVVDMLAGDRKAAARQAGRTADIAIQALEAAGGFNADAEEDAALALASALVALRSGDRDVAKRVIAALDEHDALMRTPALSELRVVLRAAVDRRNGRAREAVTALEPLLVGGERYQTRVELMEAYARDGRLEEAVEQARWLQRRRGLAYVELECGHCLQALNVADSRLAVRREAQLLEELGRSKDAQARKDAFGSVWPGFDEKAYLRR</sequence>
<dbReference type="InterPro" id="IPR029787">
    <property type="entry name" value="Nucleotide_cyclase"/>
</dbReference>
<dbReference type="NCBIfam" id="TIGR04510">
    <property type="entry name" value="mod_pep_cyc"/>
    <property type="match status" value="1"/>
</dbReference>
<dbReference type="CDD" id="cd07302">
    <property type="entry name" value="CHD"/>
    <property type="match status" value="1"/>
</dbReference>
<dbReference type="SUPFAM" id="SSF48452">
    <property type="entry name" value="TPR-like"/>
    <property type="match status" value="1"/>
</dbReference>
<proteinExistence type="predicted"/>
<evidence type="ECO:0000313" key="1">
    <source>
        <dbReference type="EMBL" id="MCF7222823.1"/>
    </source>
</evidence>
<dbReference type="InterPro" id="IPR050697">
    <property type="entry name" value="Adenylyl/Guanylyl_Cyclase_3/4"/>
</dbReference>
<dbReference type="Proteomes" id="UP001430796">
    <property type="component" value="Unassembled WGS sequence"/>
</dbReference>
<reference evidence="1 2" key="1">
    <citation type="submission" date="2022-01" db="EMBL/GenBank/DDBJ databases">
        <title>Lysobacter chinensis sp. nov., a bacterium isolated from cow dung compost.</title>
        <authorList>
            <person name="Liu Y."/>
        </authorList>
    </citation>
    <scope>NUCLEOTIDE SEQUENCE [LARGE SCALE GENOMIC DNA]</scope>
    <source>
        <strain evidence="1 2">TLK-CK17</strain>
    </source>
</reference>
<protein>
    <submittedName>
        <fullName evidence="1">Peptide modification system cyclase</fullName>
    </submittedName>
</protein>
<dbReference type="Gene3D" id="3.30.70.1230">
    <property type="entry name" value="Nucleotide cyclase"/>
    <property type="match status" value="1"/>
</dbReference>
<name>A0ABS9HVQ8_9GAMM</name>
<evidence type="ECO:0000313" key="2">
    <source>
        <dbReference type="Proteomes" id="UP001430796"/>
    </source>
</evidence>
<dbReference type="InterPro" id="IPR001054">
    <property type="entry name" value="A/G_cyclase"/>
</dbReference>
<keyword evidence="2" id="KW-1185">Reference proteome</keyword>
<dbReference type="SUPFAM" id="SSF55073">
    <property type="entry name" value="Nucleotide cyclase"/>
    <property type="match status" value="1"/>
</dbReference>
<dbReference type="EMBL" id="JAKJPO010000009">
    <property type="protein sequence ID" value="MCF7222823.1"/>
    <property type="molecule type" value="Genomic_DNA"/>
</dbReference>
<reference evidence="1 2" key="3">
    <citation type="submission" date="2022-01" db="EMBL/GenBank/DDBJ databases">
        <authorList>
            <person name="Zhou L.Y."/>
        </authorList>
    </citation>
    <scope>NUCLEOTIDE SEQUENCE [LARGE SCALE GENOMIC DNA]</scope>
    <source>
        <strain evidence="1 2">TLK-CK17</strain>
    </source>
</reference>
<comment type="caution">
    <text evidence="1">The sequence shown here is derived from an EMBL/GenBank/DDBJ whole genome shotgun (WGS) entry which is preliminary data.</text>
</comment>
<dbReference type="PANTHER" id="PTHR43081">
    <property type="entry name" value="ADENYLATE CYCLASE, TERMINAL-DIFFERENTIATION SPECIFIC-RELATED"/>
    <property type="match status" value="1"/>
</dbReference>
<organism evidence="1 2">
    <name type="scientific">Marilutibacter chinensis</name>
    <dbReference type="NCBI Taxonomy" id="2912247"/>
    <lineage>
        <taxon>Bacteria</taxon>
        <taxon>Pseudomonadati</taxon>
        <taxon>Pseudomonadota</taxon>
        <taxon>Gammaproteobacteria</taxon>
        <taxon>Lysobacterales</taxon>
        <taxon>Lysobacteraceae</taxon>
        <taxon>Marilutibacter</taxon>
    </lineage>
</organism>
<dbReference type="Gene3D" id="3.40.50.10610">
    <property type="entry name" value="ABC-type transport auxiliary lipoprotein component"/>
    <property type="match status" value="1"/>
</dbReference>
<dbReference type="InterPro" id="IPR011990">
    <property type="entry name" value="TPR-like_helical_dom_sf"/>
</dbReference>
<reference evidence="2" key="2">
    <citation type="submission" date="2022-01" db="EMBL/GenBank/DDBJ databases">
        <title>Lysobacter chinensis sp. nov., a bacterium isolated from cow dung compost.</title>
        <authorList>
            <person name="Zhou L.Y."/>
        </authorList>
    </citation>
    <scope>NUCLEOTIDE SEQUENCE [LARGE SCALE GENOMIC DNA]</scope>
    <source>
        <strain evidence="2">TLK-CK17</strain>
    </source>
</reference>
<dbReference type="PANTHER" id="PTHR43081:SF1">
    <property type="entry name" value="ADENYLATE CYCLASE, TERMINAL-DIFFERENTIATION SPECIFIC"/>
    <property type="match status" value="1"/>
</dbReference>
<gene>
    <name evidence="1" type="ORF">L3V18_13685</name>
</gene>